<evidence type="ECO:0000256" key="1">
    <source>
        <dbReference type="SAM" id="Coils"/>
    </source>
</evidence>
<gene>
    <name evidence="2" type="ORF">C485_17677</name>
</gene>
<proteinExistence type="predicted"/>
<dbReference type="RefSeq" id="WP_007110750.1">
    <property type="nucleotide sequence ID" value="NZ_AOIK01000043.1"/>
</dbReference>
<accession>L9ZC74</accession>
<evidence type="ECO:0000313" key="3">
    <source>
        <dbReference type="Proteomes" id="UP000011511"/>
    </source>
</evidence>
<sequence length="147" mass="17192">MKQLAEVQLFLKEGRFVDAKEELRTVKHCARNVSESNKYWDNLEQGADYIVNWINEQLREGRQDGLTEEEDELFRDDIGLLAAGLKPKYFIAEESELRDESSGRDGELAEATEAVKQDQIDFLEEEVRRSEEHLMELKQELNELKDE</sequence>
<keyword evidence="3" id="KW-1185">Reference proteome</keyword>
<organism evidence="2 3">
    <name type="scientific">Natrinema altunense (strain JCM 12890 / CGMCC 1.3731 / AJ2)</name>
    <dbReference type="NCBI Taxonomy" id="1227494"/>
    <lineage>
        <taxon>Archaea</taxon>
        <taxon>Methanobacteriati</taxon>
        <taxon>Methanobacteriota</taxon>
        <taxon>Stenosarchaea group</taxon>
        <taxon>Halobacteria</taxon>
        <taxon>Halobacteriales</taxon>
        <taxon>Natrialbaceae</taxon>
        <taxon>Natrinema</taxon>
    </lineage>
</organism>
<keyword evidence="1" id="KW-0175">Coiled coil</keyword>
<reference evidence="2 3" key="1">
    <citation type="journal article" date="2014" name="PLoS Genet.">
        <title>Phylogenetically driven sequencing of extremely halophilic archaea reveals strategies for static and dynamic osmo-response.</title>
        <authorList>
            <person name="Becker E.A."/>
            <person name="Seitzer P.M."/>
            <person name="Tritt A."/>
            <person name="Larsen D."/>
            <person name="Krusor M."/>
            <person name="Yao A.I."/>
            <person name="Wu D."/>
            <person name="Madern D."/>
            <person name="Eisen J.A."/>
            <person name="Darling A.E."/>
            <person name="Facciotti M.T."/>
        </authorList>
    </citation>
    <scope>NUCLEOTIDE SEQUENCE [LARGE SCALE GENOMIC DNA]</scope>
    <source>
        <strain evidence="2 3">JCM 12890</strain>
    </source>
</reference>
<comment type="caution">
    <text evidence="2">The sequence shown here is derived from an EMBL/GenBank/DDBJ whole genome shotgun (WGS) entry which is preliminary data.</text>
</comment>
<name>L9ZC74_NATA2</name>
<evidence type="ECO:0000313" key="2">
    <source>
        <dbReference type="EMBL" id="ELY83606.1"/>
    </source>
</evidence>
<feature type="coiled-coil region" evidence="1">
    <location>
        <begin position="113"/>
        <end position="147"/>
    </location>
</feature>
<dbReference type="AlphaFoldDB" id="L9ZC74"/>
<dbReference type="EMBL" id="AOIK01000043">
    <property type="protein sequence ID" value="ELY83606.1"/>
    <property type="molecule type" value="Genomic_DNA"/>
</dbReference>
<dbReference type="Proteomes" id="UP000011511">
    <property type="component" value="Unassembled WGS sequence"/>
</dbReference>
<protein>
    <submittedName>
        <fullName evidence="2">Uncharacterized protein</fullName>
    </submittedName>
</protein>